<feature type="domain" description="HNH nuclease" evidence="1">
    <location>
        <begin position="109"/>
        <end position="172"/>
    </location>
</feature>
<sequence length="209" mass="24691">MPKINVFDISYLDYYHLNSENLMKLSKLGNENKVDELEVELDTIRDKQQKKLPDMYETNELDDDVLKEELLIEIKMIQGSLERTSVKQERIVRSRQLVNKLKSLYKHECQLCDPENPVLPIVKENRLKYVEVHHITSISFLNSAEQKEDIENIDTYENTIVVCPQHHMRLHYHQGGTRILQESSQELGFTFKNGEKDKLYLNHHLKGRD</sequence>
<organism evidence="2 3">
    <name type="scientific">Halobacillus trueperi</name>
    <dbReference type="NCBI Taxonomy" id="156205"/>
    <lineage>
        <taxon>Bacteria</taxon>
        <taxon>Bacillati</taxon>
        <taxon>Bacillota</taxon>
        <taxon>Bacilli</taxon>
        <taxon>Bacillales</taxon>
        <taxon>Bacillaceae</taxon>
        <taxon>Halobacillus</taxon>
    </lineage>
</organism>
<dbReference type="RefSeq" id="WP_115824303.1">
    <property type="nucleotide sequence ID" value="NZ_QUAE01000014.1"/>
</dbReference>
<evidence type="ECO:0000313" key="2">
    <source>
        <dbReference type="EMBL" id="REJ07912.1"/>
    </source>
</evidence>
<protein>
    <recommendedName>
        <fullName evidence="1">HNH nuclease domain-containing protein</fullName>
    </recommendedName>
</protein>
<keyword evidence="3" id="KW-1185">Reference proteome</keyword>
<comment type="caution">
    <text evidence="2">The sequence shown here is derived from an EMBL/GenBank/DDBJ whole genome shotgun (WGS) entry which is preliminary data.</text>
</comment>
<evidence type="ECO:0000259" key="1">
    <source>
        <dbReference type="Pfam" id="PF13391"/>
    </source>
</evidence>
<proteinExistence type="predicted"/>
<gene>
    <name evidence="2" type="ORF">DYE48_14825</name>
</gene>
<reference evidence="2 3" key="1">
    <citation type="submission" date="2018-08" db="EMBL/GenBank/DDBJ databases">
        <title>Genome sequence of Halobacillus trueperi KCTC 3686.</title>
        <authorList>
            <person name="Cho K.H."/>
            <person name="Kwak M.-J."/>
            <person name="Kim B.-Y."/>
            <person name="Chun J."/>
        </authorList>
    </citation>
    <scope>NUCLEOTIDE SEQUENCE [LARGE SCALE GENOMIC DNA]</scope>
    <source>
        <strain evidence="2 3">KCTC 3686</strain>
    </source>
</reference>
<dbReference type="EMBL" id="QUAE01000014">
    <property type="protein sequence ID" value="REJ07912.1"/>
    <property type="molecule type" value="Genomic_DNA"/>
</dbReference>
<name>A0A3E0J4Q9_9BACI</name>
<dbReference type="Proteomes" id="UP000256305">
    <property type="component" value="Unassembled WGS sequence"/>
</dbReference>
<accession>A0A3E0J4Q9</accession>
<dbReference type="InterPro" id="IPR003615">
    <property type="entry name" value="HNH_nuc"/>
</dbReference>
<dbReference type="AlphaFoldDB" id="A0A3E0J4Q9"/>
<dbReference type="Pfam" id="PF13391">
    <property type="entry name" value="HNH_2"/>
    <property type="match status" value="1"/>
</dbReference>
<evidence type="ECO:0000313" key="3">
    <source>
        <dbReference type="Proteomes" id="UP000256305"/>
    </source>
</evidence>